<comment type="caution">
    <text evidence="1">The sequence shown here is derived from an EMBL/GenBank/DDBJ whole genome shotgun (WGS) entry which is preliminary data.</text>
</comment>
<protein>
    <recommendedName>
        <fullName evidence="3">Sporadically distributed protein, TIGR04141 family</fullName>
    </recommendedName>
</protein>
<evidence type="ECO:0000313" key="1">
    <source>
        <dbReference type="EMBL" id="PKC90410.1"/>
    </source>
</evidence>
<gene>
    <name evidence="1" type="ORF">APC1503_0436</name>
</gene>
<accession>A0A2N0T3A3</accession>
<dbReference type="NCBIfam" id="TIGR04141">
    <property type="entry name" value="TIGR04141 family sporadically distributed protein"/>
    <property type="match status" value="1"/>
</dbReference>
<reference evidence="1 2" key="1">
    <citation type="submission" date="2017-12" db="EMBL/GenBank/DDBJ databases">
        <title>Bifidobacterium longum APC/DPC strains.</title>
        <authorList>
            <person name="Arboleya S."/>
        </authorList>
    </citation>
    <scope>NUCLEOTIDE SEQUENCE [LARGE SCALE GENOMIC DNA]</scope>
    <source>
        <strain evidence="1 2">APC1503</strain>
    </source>
</reference>
<organism evidence="1 2">
    <name type="scientific">Bifidobacterium longum</name>
    <dbReference type="NCBI Taxonomy" id="216816"/>
    <lineage>
        <taxon>Bacteria</taxon>
        <taxon>Bacillati</taxon>
        <taxon>Actinomycetota</taxon>
        <taxon>Actinomycetes</taxon>
        <taxon>Bifidobacteriales</taxon>
        <taxon>Bifidobacteriaceae</taxon>
        <taxon>Bifidobacterium</taxon>
    </lineage>
</organism>
<evidence type="ECO:0000313" key="2">
    <source>
        <dbReference type="Proteomes" id="UP000232654"/>
    </source>
</evidence>
<dbReference type="EMBL" id="PJDT01000010">
    <property type="protein sequence ID" value="PKC90410.1"/>
    <property type="molecule type" value="Genomic_DNA"/>
</dbReference>
<dbReference type="RefSeq" id="WP_015713334.1">
    <property type="nucleotide sequence ID" value="NZ_PJDT01000010.1"/>
</dbReference>
<dbReference type="InterPro" id="IPR026487">
    <property type="entry name" value="CHP04141"/>
</dbReference>
<dbReference type="Pfam" id="PF19614">
    <property type="entry name" value="DUF6119"/>
    <property type="match status" value="1"/>
</dbReference>
<dbReference type="Proteomes" id="UP000232654">
    <property type="component" value="Unassembled WGS sequence"/>
</dbReference>
<proteinExistence type="predicted"/>
<dbReference type="AlphaFoldDB" id="A0A2N0T3A3"/>
<name>A0A2N0T3A3_BIFLN</name>
<sequence length="577" mass="65739">MTKNKLSIYLIKQDIPPEKITVEPDEDKGIMTLPVEGHDDYRLLVRTRGEHKPTWVESFFGSSVDGECLSVENVSLVLVIPVLLECNEIGDEEFDDGSSNGMEQNVRYFALTFGYGRALINRSSVEERFGLKCILNTVEPNTLRAVRFADVSGSAKRSSEQLPKAGGIDDFAFDADCNLLGQVTAKGEDGSFLSGMMTGRDSLSVTKEVNLENAEAFLRELYKVYRKDTYKQLFDWIDRIASVKDTELINALWNEALHQISHFSEYADTNNNLWMAVPDVINWDDIEGFQIGNEKDPHGEPRLHNDILLGDVIRSFKKKPDSLEKLKSKKIKAISRIDGCILRTWSSSECLMGELNYNDKAYCICDGKWYEIQREYLERINEDIESIEEAKTSFIPFKEDYRNSSDYKERDGKEINLENEGRYNYELTRQLNKDDNHFILMDRQLISYGGGASRIEFCDVLSDSGQRIHVKQYSGSSVMSHLFNQGLVSASIEKDGTDFAEKVDGKIQKVGEQGHLAQDEIDGFLLENNPVREVVFGVIQKKDNRNLPFFSKVALSSVKKQLKRMGIETKFNWIARE</sequence>
<evidence type="ECO:0008006" key="3">
    <source>
        <dbReference type="Google" id="ProtNLM"/>
    </source>
</evidence>